<reference evidence="1 2" key="1">
    <citation type="journal article" date="2018" name="Sci. Rep.">
        <title>Genomic signatures of local adaptation to the degree of environmental predictability in rotifers.</title>
        <authorList>
            <person name="Franch-Gras L."/>
            <person name="Hahn C."/>
            <person name="Garcia-Roger E.M."/>
            <person name="Carmona M.J."/>
            <person name="Serra M."/>
            <person name="Gomez A."/>
        </authorList>
    </citation>
    <scope>NUCLEOTIDE SEQUENCE [LARGE SCALE GENOMIC DNA]</scope>
    <source>
        <strain evidence="1">HYR1</strain>
    </source>
</reference>
<evidence type="ECO:0000313" key="1">
    <source>
        <dbReference type="EMBL" id="RMZ98072.1"/>
    </source>
</evidence>
<evidence type="ECO:0000313" key="2">
    <source>
        <dbReference type="Proteomes" id="UP000276133"/>
    </source>
</evidence>
<dbReference type="Proteomes" id="UP000276133">
    <property type="component" value="Unassembled WGS sequence"/>
</dbReference>
<proteinExistence type="predicted"/>
<gene>
    <name evidence="1" type="ORF">BpHYR1_045029</name>
</gene>
<accession>A0A3M7PG95</accession>
<keyword evidence="2" id="KW-1185">Reference proteome</keyword>
<sequence>MESGHFTGFVKFSTKEQNKFKKFCECRIVQHSKLHYSAKVLIILNLKSTSASTSIDQMDKALKVLEMV</sequence>
<comment type="caution">
    <text evidence="1">The sequence shown here is derived from an EMBL/GenBank/DDBJ whole genome shotgun (WGS) entry which is preliminary data.</text>
</comment>
<dbReference type="EMBL" id="REGN01011002">
    <property type="protein sequence ID" value="RMZ98072.1"/>
    <property type="molecule type" value="Genomic_DNA"/>
</dbReference>
<dbReference type="AlphaFoldDB" id="A0A3M7PG95"/>
<organism evidence="1 2">
    <name type="scientific">Brachionus plicatilis</name>
    <name type="common">Marine rotifer</name>
    <name type="synonym">Brachionus muelleri</name>
    <dbReference type="NCBI Taxonomy" id="10195"/>
    <lineage>
        <taxon>Eukaryota</taxon>
        <taxon>Metazoa</taxon>
        <taxon>Spiralia</taxon>
        <taxon>Gnathifera</taxon>
        <taxon>Rotifera</taxon>
        <taxon>Eurotatoria</taxon>
        <taxon>Monogononta</taxon>
        <taxon>Pseudotrocha</taxon>
        <taxon>Ploima</taxon>
        <taxon>Brachionidae</taxon>
        <taxon>Brachionus</taxon>
    </lineage>
</organism>
<protein>
    <submittedName>
        <fullName evidence="1">Uncharacterized protein</fullName>
    </submittedName>
</protein>
<name>A0A3M7PG95_BRAPC</name>